<evidence type="ECO:0000313" key="3">
    <source>
        <dbReference type="Proteomes" id="UP000261620"/>
    </source>
</evidence>
<protein>
    <recommendedName>
        <fullName evidence="4">Tubulin tyrosine ligase-like family, member 5</fullName>
    </recommendedName>
</protein>
<organism evidence="2 3">
    <name type="scientific">Mola mola</name>
    <name type="common">Ocean sunfish</name>
    <name type="synonym">Tetraodon mola</name>
    <dbReference type="NCBI Taxonomy" id="94237"/>
    <lineage>
        <taxon>Eukaryota</taxon>
        <taxon>Metazoa</taxon>
        <taxon>Chordata</taxon>
        <taxon>Craniata</taxon>
        <taxon>Vertebrata</taxon>
        <taxon>Euteleostomi</taxon>
        <taxon>Actinopterygii</taxon>
        <taxon>Neopterygii</taxon>
        <taxon>Teleostei</taxon>
        <taxon>Neoteleostei</taxon>
        <taxon>Acanthomorphata</taxon>
        <taxon>Eupercaria</taxon>
        <taxon>Tetraodontiformes</taxon>
        <taxon>Molidae</taxon>
        <taxon>Mola</taxon>
    </lineage>
</organism>
<dbReference type="Ensembl" id="ENSMMOT00000001640.1">
    <property type="protein sequence ID" value="ENSMMOP00000001610.1"/>
    <property type="gene ID" value="ENSMMOG00000001351.1"/>
</dbReference>
<reference evidence="2" key="2">
    <citation type="submission" date="2025-09" db="UniProtKB">
        <authorList>
            <consortium name="Ensembl"/>
        </authorList>
    </citation>
    <scope>IDENTIFICATION</scope>
</reference>
<evidence type="ECO:0000256" key="1">
    <source>
        <dbReference type="SAM" id="MobiDB-lite"/>
    </source>
</evidence>
<evidence type="ECO:0008006" key="4">
    <source>
        <dbReference type="Google" id="ProtNLM"/>
    </source>
</evidence>
<dbReference type="Proteomes" id="UP000261620">
    <property type="component" value="Unplaced"/>
</dbReference>
<keyword evidence="3" id="KW-1185">Reference proteome</keyword>
<feature type="region of interest" description="Disordered" evidence="1">
    <location>
        <begin position="437"/>
        <end position="464"/>
    </location>
</feature>
<feature type="region of interest" description="Disordered" evidence="1">
    <location>
        <begin position="515"/>
        <end position="582"/>
    </location>
</feature>
<dbReference type="STRING" id="94237.ENSMMOP00000001610"/>
<sequence>VQLQVDAVHDCHVVQYERKLLSLEARKSRRRHLTHRSVARKEKSGKPDVFCLDFLIISLCFFSKVQARVAFSSYLQRVQQRLLAESQANTIPAWPDKDDDQIELVIRFLRRAASNLQEDIKVVLPSRQLPLQDRRCILSHQLGEFISCYNKETDHMVKKQEISREVHCVNSSVFQEYIKAASENDLEEVLTFYTQKNKSSTVFLGTRVQSIKKDLHELNASGNCENSKSEFLSCFFPTKLLFPATLDSTHIRTQHSSTASMYLPLHCPPLPPQPPSYAQSLAKSHFCYSEEPSEPPAYTSSIVVTQPLRAPWRSVSTGSSTVSNGQPAQVLRRIQSFTSNTPTSGAASSIPSAMQIYSQKLSRPTSTGQGKPTSNSVGTFKELNSLSAQSNQQAFISALQKLADKQVARHYASSSNINLLTQHLTKMNLANSMLRKGSFASNPQVRRTAATTPGPPKDEEGTWNGQMQSTYNLATGVNPQQQHQPAHGNYQLQFAIQKLQQQRLQSQPFLDQSHWRHQAGASHAQVPTSSTSCPPPNFHVHPNHIHGHSHVQTCGSPVLVPKPPSSAREGQTRKMAAKRLIK</sequence>
<dbReference type="OMA" id="AKCAISC"/>
<name>A0A3Q4ACC7_MOLML</name>
<proteinExistence type="predicted"/>
<evidence type="ECO:0000313" key="2">
    <source>
        <dbReference type="Ensembl" id="ENSMMOP00000001610.1"/>
    </source>
</evidence>
<accession>A0A3Q4ACC7</accession>
<reference evidence="2" key="1">
    <citation type="submission" date="2025-08" db="UniProtKB">
        <authorList>
            <consortium name="Ensembl"/>
        </authorList>
    </citation>
    <scope>IDENTIFICATION</scope>
</reference>
<feature type="compositionally biased region" description="Polar residues" evidence="1">
    <location>
        <begin position="439"/>
        <end position="451"/>
    </location>
</feature>
<dbReference type="AlphaFoldDB" id="A0A3Q4ACC7"/>